<keyword evidence="2" id="KW-1185">Reference proteome</keyword>
<dbReference type="Gene3D" id="2.60.120.200">
    <property type="match status" value="1"/>
</dbReference>
<dbReference type="EMBL" id="MT330372">
    <property type="protein sequence ID" value="QJI52252.1"/>
    <property type="molecule type" value="Genomic_DNA"/>
</dbReference>
<dbReference type="KEGG" id="vg:62681174"/>
<sequence length="358" mass="38466">MGVTLMENFDCDVGALVERGWVMPATTTNVFTAIEQFTENGITRNCFRHSMSMSYYGFGAFYPFRIPLPASKEFFVSFRMRYPNASRINSSTAWSVSTNSGRSAANLVLEVYPADAYSSVYLKNNGQVAGSPSYRFNHQTWATIEMQRKADGSTKVWVDDMLLYSANANTTASADNYLYMGVVNAGQGSTIDGYQIADVVVIDPTTAGLQNRPGSSERVLSLAASADVLAQWTAIGGATEPHNQLMKNYPATVDTTKVLQGDTAGQREQYSLADFPAGFGTQLLTLGFEQRANNPGSSPHVFTTEVDLGAGPVGVADNTVAPGATYSYRPVYVASKPGGGTWTAADIPALKIGFSVKS</sequence>
<proteinExistence type="predicted"/>
<accession>A0A6M3YL18</accession>
<evidence type="ECO:0000313" key="2">
    <source>
        <dbReference type="Proteomes" id="UP000502753"/>
    </source>
</evidence>
<reference evidence="1 2" key="1">
    <citation type="submission" date="2020-04" db="EMBL/GenBank/DDBJ databases">
        <title>Characterization and complete genome analysis of a novel phage JC01 infecting Cronobacter sakazakii.</title>
        <authorList>
            <person name="Jiang J."/>
            <person name="Zhao C."/>
            <person name="Tie D."/>
            <person name="Li Z."/>
        </authorList>
    </citation>
    <scope>NUCLEOTIDE SEQUENCE [LARGE SCALE GENOMIC DNA]</scope>
</reference>
<dbReference type="GeneID" id="62681174"/>
<dbReference type="Proteomes" id="UP000502753">
    <property type="component" value="Segment"/>
</dbReference>
<evidence type="ECO:0000313" key="1">
    <source>
        <dbReference type="EMBL" id="QJI52252.1"/>
    </source>
</evidence>
<organism evidence="1 2">
    <name type="scientific">Cronobacter phage JC01</name>
    <dbReference type="NCBI Taxonomy" id="2729575"/>
    <lineage>
        <taxon>Viruses</taxon>
        <taxon>Duplodnaviria</taxon>
        <taxon>Heunggongvirae</taxon>
        <taxon>Uroviricota</taxon>
        <taxon>Caudoviricetes</taxon>
        <taxon>Casjensviridae</taxon>
        <taxon>Jacunavirus</taxon>
        <taxon>Jacunavirus JC01</taxon>
    </lineage>
</organism>
<name>A0A6M3YL18_9CAUD</name>
<protein>
    <submittedName>
        <fullName evidence="1">Uncharacterized protein</fullName>
    </submittedName>
</protein>
<dbReference type="RefSeq" id="YP_009998583.1">
    <property type="nucleotide sequence ID" value="NC_052989.1"/>
</dbReference>